<reference evidence="2" key="1">
    <citation type="submission" date="2022-11" db="UniProtKB">
        <authorList>
            <consortium name="WormBaseParasite"/>
        </authorList>
    </citation>
    <scope>IDENTIFICATION</scope>
</reference>
<name>A0AC35FH25_9BILA</name>
<accession>A0AC35FH25</accession>
<organism evidence="1 2">
    <name type="scientific">Panagrolaimus sp. PS1159</name>
    <dbReference type="NCBI Taxonomy" id="55785"/>
    <lineage>
        <taxon>Eukaryota</taxon>
        <taxon>Metazoa</taxon>
        <taxon>Ecdysozoa</taxon>
        <taxon>Nematoda</taxon>
        <taxon>Chromadorea</taxon>
        <taxon>Rhabditida</taxon>
        <taxon>Tylenchina</taxon>
        <taxon>Panagrolaimomorpha</taxon>
        <taxon>Panagrolaimoidea</taxon>
        <taxon>Panagrolaimidae</taxon>
        <taxon>Panagrolaimus</taxon>
    </lineage>
</organism>
<evidence type="ECO:0000313" key="2">
    <source>
        <dbReference type="WBParaSite" id="PS1159_v2.g17475.t1"/>
    </source>
</evidence>
<dbReference type="Proteomes" id="UP000887580">
    <property type="component" value="Unplaced"/>
</dbReference>
<proteinExistence type="predicted"/>
<evidence type="ECO:0000313" key="1">
    <source>
        <dbReference type="Proteomes" id="UP000887580"/>
    </source>
</evidence>
<protein>
    <submittedName>
        <fullName evidence="2">Uncharacterized protein</fullName>
    </submittedName>
</protein>
<sequence length="656" mass="73365">MFYTSLLFSTLLICCSFTAAQSNDVFHTIQCQSKAMSANPLPHDIVLNATYATTVRYTNWNTNQTALITEKVFSDIFYAESKDRDQTQNYVVGKDSTLIYNNTSCMNTLNSAFSPDLYPVDPLIKSTVTKGSYKIGEIIDKIMKTQFYYQSNIDSAVIGGVDAVVWVGCNFNVSNSTTGIQIAVFFAGNQQGQLPYNKNFKNPVALSIHFSTFEESNNTYTLKTHSSVDITGLELTVEAEKEKYVLPPRGQFCENMTPITLPGTIPNRFGASIDFVNTKTKQIDNIEIMYDNVLKVTHYALDFENDLDIPFVSGINIPKGLSRASIYRDFNYGIQYITSKDGRICKDIKPLDASFGDCITVNGKVEMVTPENILLNISNAQFYKYGNIILEGIEVESFVAKRIQPDGGHFIVEVNFVPTDWTVEAVKGRQLHSIVHYHKDRDSKLLYETYIHFDSFQNYTALGPLWLKNNVFPCTTDSVDDNFFYVNLQNVSLKDIQNYGTENVECALAESLSEAVNVSVFRISYFMFKEAGNSAIACFLLGKNANVEPTKTAYLKKELTVAEFKDALNKTILSSGFVTKLITEDLKPAAIKINRLGVINTSDEPIPAPTFVGYSGGSMFILATFTFIFGAAIAVGTYIFYTKRRTISGMTYQVFE</sequence>
<dbReference type="WBParaSite" id="PS1159_v2.g17475.t1">
    <property type="protein sequence ID" value="PS1159_v2.g17475.t1"/>
    <property type="gene ID" value="PS1159_v2.g17475"/>
</dbReference>